<dbReference type="EMBL" id="UINC01018945">
    <property type="protein sequence ID" value="SVA79942.1"/>
    <property type="molecule type" value="Genomic_DNA"/>
</dbReference>
<feature type="non-terminal residue" evidence="1">
    <location>
        <position position="1"/>
    </location>
</feature>
<gene>
    <name evidence="1" type="ORF">METZ01_LOCUS132796</name>
</gene>
<reference evidence="1" key="1">
    <citation type="submission" date="2018-05" db="EMBL/GenBank/DDBJ databases">
        <authorList>
            <person name="Lanie J.A."/>
            <person name="Ng W.-L."/>
            <person name="Kazmierczak K.M."/>
            <person name="Andrzejewski T.M."/>
            <person name="Davidsen T.M."/>
            <person name="Wayne K.J."/>
            <person name="Tettelin H."/>
            <person name="Glass J.I."/>
            <person name="Rusch D."/>
            <person name="Podicherti R."/>
            <person name="Tsui H.-C.T."/>
            <person name="Winkler M.E."/>
        </authorList>
    </citation>
    <scope>NUCLEOTIDE SEQUENCE</scope>
</reference>
<protein>
    <submittedName>
        <fullName evidence="1">Uncharacterized protein</fullName>
    </submittedName>
</protein>
<dbReference type="AlphaFoldDB" id="A0A381YTJ0"/>
<feature type="non-terminal residue" evidence="1">
    <location>
        <position position="96"/>
    </location>
</feature>
<accession>A0A381YTJ0</accession>
<proteinExistence type="predicted"/>
<organism evidence="1">
    <name type="scientific">marine metagenome</name>
    <dbReference type="NCBI Taxonomy" id="408172"/>
    <lineage>
        <taxon>unclassified sequences</taxon>
        <taxon>metagenomes</taxon>
        <taxon>ecological metagenomes</taxon>
    </lineage>
</organism>
<sequence length="96" mass="10112">VTEGDSDGVSGVNRAQRVVDSEQGLDHAFHLSLVGSTPSGHRRLDLVGRVEGHRAAGGRPLGHNNARRVTSLHGCPSVDLEQDPFDGHLVGPVFGD</sequence>
<evidence type="ECO:0000313" key="1">
    <source>
        <dbReference type="EMBL" id="SVA79942.1"/>
    </source>
</evidence>
<name>A0A381YTJ0_9ZZZZ</name>